<feature type="compositionally biased region" description="Gly residues" evidence="1">
    <location>
        <begin position="1"/>
        <end position="10"/>
    </location>
</feature>
<evidence type="ECO:0000313" key="3">
    <source>
        <dbReference type="Proteomes" id="UP001501005"/>
    </source>
</evidence>
<gene>
    <name evidence="2" type="ORF">GCM10009549_19580</name>
</gene>
<feature type="region of interest" description="Disordered" evidence="1">
    <location>
        <begin position="1"/>
        <end position="94"/>
    </location>
</feature>
<reference evidence="3" key="1">
    <citation type="journal article" date="2019" name="Int. J. Syst. Evol. Microbiol.">
        <title>The Global Catalogue of Microorganisms (GCM) 10K type strain sequencing project: providing services to taxonomists for standard genome sequencing and annotation.</title>
        <authorList>
            <consortium name="The Broad Institute Genomics Platform"/>
            <consortium name="The Broad Institute Genome Sequencing Center for Infectious Disease"/>
            <person name="Wu L."/>
            <person name="Ma J."/>
        </authorList>
    </citation>
    <scope>NUCLEOTIDE SEQUENCE [LARGE SCALE GENOMIC DNA]</scope>
    <source>
        <strain evidence="3">JCM 10673</strain>
    </source>
</reference>
<protein>
    <submittedName>
        <fullName evidence="2">Uncharacterized protein</fullName>
    </submittedName>
</protein>
<dbReference type="RefSeq" id="WP_344048985.1">
    <property type="nucleotide sequence ID" value="NZ_BAAAHG010000011.1"/>
</dbReference>
<dbReference type="EMBL" id="BAAAHG010000011">
    <property type="protein sequence ID" value="GAA0910150.1"/>
    <property type="molecule type" value="Genomic_DNA"/>
</dbReference>
<sequence length="94" mass="9663">MTGHRGGTPGENGAPVPRDPPDQQAHTGEDPWEVALEPEWTGSDAVDAADEGAAGTDVPDTDEAGTGRRSAPHSDIASPGREPSEQPVPDEPSD</sequence>
<keyword evidence="3" id="KW-1185">Reference proteome</keyword>
<name>A0ABP3YXU3_9ACTN</name>
<organism evidence="2 3">
    <name type="scientific">Streptomyces thermoalcalitolerans</name>
    <dbReference type="NCBI Taxonomy" id="65605"/>
    <lineage>
        <taxon>Bacteria</taxon>
        <taxon>Bacillati</taxon>
        <taxon>Actinomycetota</taxon>
        <taxon>Actinomycetes</taxon>
        <taxon>Kitasatosporales</taxon>
        <taxon>Streptomycetaceae</taxon>
        <taxon>Streptomyces</taxon>
    </lineage>
</organism>
<evidence type="ECO:0000313" key="2">
    <source>
        <dbReference type="EMBL" id="GAA0910150.1"/>
    </source>
</evidence>
<accession>A0ABP3YXU3</accession>
<evidence type="ECO:0000256" key="1">
    <source>
        <dbReference type="SAM" id="MobiDB-lite"/>
    </source>
</evidence>
<proteinExistence type="predicted"/>
<dbReference type="Proteomes" id="UP001501005">
    <property type="component" value="Unassembled WGS sequence"/>
</dbReference>
<comment type="caution">
    <text evidence="2">The sequence shown here is derived from an EMBL/GenBank/DDBJ whole genome shotgun (WGS) entry which is preliminary data.</text>
</comment>